<organism evidence="1 2">
    <name type="scientific">Streblomastix strix</name>
    <dbReference type="NCBI Taxonomy" id="222440"/>
    <lineage>
        <taxon>Eukaryota</taxon>
        <taxon>Metamonada</taxon>
        <taxon>Preaxostyla</taxon>
        <taxon>Oxymonadida</taxon>
        <taxon>Streblomastigidae</taxon>
        <taxon>Streblomastix</taxon>
    </lineage>
</organism>
<gene>
    <name evidence="1" type="ORF">EZS28_018905</name>
</gene>
<reference evidence="1 2" key="1">
    <citation type="submission" date="2019-03" db="EMBL/GenBank/DDBJ databases">
        <title>Single cell metagenomics reveals metabolic interactions within the superorganism composed of flagellate Streblomastix strix and complex community of Bacteroidetes bacteria on its surface.</title>
        <authorList>
            <person name="Treitli S.C."/>
            <person name="Kolisko M."/>
            <person name="Husnik F."/>
            <person name="Keeling P."/>
            <person name="Hampl V."/>
        </authorList>
    </citation>
    <scope>NUCLEOTIDE SEQUENCE [LARGE SCALE GENOMIC DNA]</scope>
    <source>
        <strain evidence="1">ST1C</strain>
    </source>
</reference>
<proteinExistence type="predicted"/>
<evidence type="ECO:0000313" key="1">
    <source>
        <dbReference type="EMBL" id="KAA6385568.1"/>
    </source>
</evidence>
<dbReference type="EMBL" id="SNRW01005208">
    <property type="protein sequence ID" value="KAA6385568.1"/>
    <property type="molecule type" value="Genomic_DNA"/>
</dbReference>
<comment type="caution">
    <text evidence="1">The sequence shown here is derived from an EMBL/GenBank/DDBJ whole genome shotgun (WGS) entry which is preliminary data.</text>
</comment>
<sequence length="358" mass="39803">MTIQIASSRIQTLQTPQIKPEAIPYVESPFEKEHEEALAQAIHPSIQLQNPFAVQSVSEQSHENIFDKKIMIRPSTLSRRSSIFEETIISDPSDTYIKTETDEKLDISADKIYIIEVCTKTETDGKLDPKAKIEDDKLLLLKADKIELDDYEDLACAQKINGTNQFNIISVCSISKQSKNDAFILSAGGGDMLVSSLVNQTELQEARDIRSGKSKTYMFFTQEELNDWITIKENVANSAIGQKFNIHSIGIAVLNYDNGNIVLARSKDRAISDLNASIDLSNYYYETEIESLLENKAETTDGMSTVTWLSFIKSGADNTVVLLRAGGGKPIAELGGSVNDTNYVKKTSYNLFVVKGYL</sequence>
<dbReference type="Proteomes" id="UP000324800">
    <property type="component" value="Unassembled WGS sequence"/>
</dbReference>
<evidence type="ECO:0000313" key="2">
    <source>
        <dbReference type="Proteomes" id="UP000324800"/>
    </source>
</evidence>
<name>A0A5J4VSI5_9EUKA</name>
<protein>
    <submittedName>
        <fullName evidence="1">Uncharacterized protein</fullName>
    </submittedName>
</protein>
<dbReference type="AlphaFoldDB" id="A0A5J4VSI5"/>
<accession>A0A5J4VSI5</accession>